<sequence length="283" mass="31819">MTTSTSNQFCRSHRCSRENRLWGSQYDWCQILWHKAREAQNQDFAVEANLSIGILSEDATLNLGKSLRMVPNLSCGRIFQEHVVEYVEGAAQRVAEALNASIDVEREVGSNSTSEASGFDSSGEAHLALSDYAARSAKQFILLCRTHGNTARLHHADVSEVPLLLKIKGALDMLDAARDIFHRVRQGRPCLSFKLLDTTDFNSPICIRQQNREDFGKLPLSHSREYSYSADTNPPVLKTALQHFIEHPSLAPRHLQHRARISKKVNEPLSVHNTQDTREGYGL</sequence>
<protein>
    <submittedName>
        <fullName evidence="2">Uncharacterized protein</fullName>
    </submittedName>
</protein>
<name>A0A1E1LY91_RHYSE</name>
<feature type="region of interest" description="Disordered" evidence="1">
    <location>
        <begin position="261"/>
        <end position="283"/>
    </location>
</feature>
<evidence type="ECO:0000313" key="2">
    <source>
        <dbReference type="EMBL" id="CZT41816.1"/>
    </source>
</evidence>
<organism evidence="2 3">
    <name type="scientific">Rhynchosporium secalis</name>
    <name type="common">Barley scald fungus</name>
    <dbReference type="NCBI Taxonomy" id="38038"/>
    <lineage>
        <taxon>Eukaryota</taxon>
        <taxon>Fungi</taxon>
        <taxon>Dikarya</taxon>
        <taxon>Ascomycota</taxon>
        <taxon>Pezizomycotina</taxon>
        <taxon>Leotiomycetes</taxon>
        <taxon>Helotiales</taxon>
        <taxon>Ploettnerulaceae</taxon>
        <taxon>Rhynchosporium</taxon>
    </lineage>
</organism>
<evidence type="ECO:0000256" key="1">
    <source>
        <dbReference type="SAM" id="MobiDB-lite"/>
    </source>
</evidence>
<dbReference type="Proteomes" id="UP000177625">
    <property type="component" value="Unassembled WGS sequence"/>
</dbReference>
<reference evidence="3" key="1">
    <citation type="submission" date="2016-03" db="EMBL/GenBank/DDBJ databases">
        <authorList>
            <person name="Guldener U."/>
        </authorList>
    </citation>
    <scope>NUCLEOTIDE SEQUENCE [LARGE SCALE GENOMIC DNA]</scope>
</reference>
<dbReference type="AlphaFoldDB" id="A0A1E1LY91"/>
<accession>A0A1E1LY91</accession>
<keyword evidence="3" id="KW-1185">Reference proteome</keyword>
<dbReference type="EMBL" id="FJVC01000051">
    <property type="protein sequence ID" value="CZT41816.1"/>
    <property type="molecule type" value="Genomic_DNA"/>
</dbReference>
<evidence type="ECO:0000313" key="3">
    <source>
        <dbReference type="Proteomes" id="UP000177625"/>
    </source>
</evidence>
<gene>
    <name evidence="2" type="ORF">RSE6_01609</name>
</gene>
<proteinExistence type="predicted"/>